<proteinExistence type="predicted"/>
<evidence type="ECO:0000313" key="1">
    <source>
        <dbReference type="EMBL" id="MBM7035091.1"/>
    </source>
</evidence>
<sequence>MTLFVTNALAASLASYPEGWETWPVVKESVNLPADVVLPEDTSLFIQESVSSYSWINNGQGSPLTIRVHPEKLEQYKTHGPYTDGITAVAVSEVEGIIWVTEHIAGEAIYGSYNRQGQDISSSHPALEPQFCSSCHTRYKDICKNGTCTEPVLKVYGDTN</sequence>
<gene>
    <name evidence="1" type="ORF">JQC93_01625</name>
</gene>
<evidence type="ECO:0008006" key="3">
    <source>
        <dbReference type="Google" id="ProtNLM"/>
    </source>
</evidence>
<dbReference type="Proteomes" id="UP000809621">
    <property type="component" value="Unassembled WGS sequence"/>
</dbReference>
<comment type="caution">
    <text evidence="1">The sequence shown here is derived from an EMBL/GenBank/DDBJ whole genome shotgun (WGS) entry which is preliminary data.</text>
</comment>
<accession>A0ABS2HEN2</accession>
<protein>
    <recommendedName>
        <fullName evidence="3">Cytochrome P460 domain-containing protein</fullName>
    </recommendedName>
</protein>
<dbReference type="EMBL" id="JAFEUM010000001">
    <property type="protein sequence ID" value="MBM7035091.1"/>
    <property type="molecule type" value="Genomic_DNA"/>
</dbReference>
<name>A0ABS2HEN2_9VIBR</name>
<organism evidence="1 2">
    <name type="scientific">Vibrio ulleungensis</name>
    <dbReference type="NCBI Taxonomy" id="2807619"/>
    <lineage>
        <taxon>Bacteria</taxon>
        <taxon>Pseudomonadati</taxon>
        <taxon>Pseudomonadota</taxon>
        <taxon>Gammaproteobacteria</taxon>
        <taxon>Vibrionales</taxon>
        <taxon>Vibrionaceae</taxon>
        <taxon>Vibrio</taxon>
    </lineage>
</organism>
<keyword evidence="2" id="KW-1185">Reference proteome</keyword>
<reference evidence="1 2" key="1">
    <citation type="submission" date="2021-02" db="EMBL/GenBank/DDBJ databases">
        <authorList>
            <person name="Park J.-S."/>
        </authorList>
    </citation>
    <scope>NUCLEOTIDE SEQUENCE [LARGE SCALE GENOMIC DNA]</scope>
    <source>
        <strain evidence="1 2">188UL20-2</strain>
    </source>
</reference>
<evidence type="ECO:0000313" key="2">
    <source>
        <dbReference type="Proteomes" id="UP000809621"/>
    </source>
</evidence>